<dbReference type="InterPro" id="IPR005119">
    <property type="entry name" value="LysR_subst-bd"/>
</dbReference>
<dbReference type="PANTHER" id="PTHR30537:SF72">
    <property type="entry name" value="LYSR FAMILY TRANSCRIPTIONAL REGULATOR"/>
    <property type="match status" value="1"/>
</dbReference>
<evidence type="ECO:0000256" key="2">
    <source>
        <dbReference type="ARBA" id="ARBA00023015"/>
    </source>
</evidence>
<dbReference type="Proteomes" id="UP000322822">
    <property type="component" value="Chromosome 2"/>
</dbReference>
<dbReference type="SUPFAM" id="SSF46785">
    <property type="entry name" value="Winged helix' DNA-binding domain"/>
    <property type="match status" value="1"/>
</dbReference>
<dbReference type="PRINTS" id="PR00039">
    <property type="entry name" value="HTHLYSR"/>
</dbReference>
<reference evidence="7 8" key="1">
    <citation type="submission" date="2019-09" db="EMBL/GenBank/DDBJ databases">
        <title>FDA dAtabase for Regulatory Grade micrObial Sequences (FDA-ARGOS): Supporting development and validation of Infectious Disease Dx tests.</title>
        <authorList>
            <person name="Sciortino C."/>
            <person name="Tallon L."/>
            <person name="Sadzewicz L."/>
            <person name="Vavikolanu K."/>
            <person name="Mehta A."/>
            <person name="Aluvathingal J."/>
            <person name="Nadendla S."/>
            <person name="Nandy P."/>
            <person name="Geyer C."/>
            <person name="Yan Y."/>
            <person name="Sichtig H."/>
        </authorList>
    </citation>
    <scope>NUCLEOTIDE SEQUENCE [LARGE SCALE GENOMIC DNA]</scope>
    <source>
        <strain evidence="7 8">FDAARGOS_664</strain>
    </source>
</reference>
<protein>
    <submittedName>
        <fullName evidence="7">LysR family transcriptional regulator</fullName>
    </submittedName>
</protein>
<dbReference type="InterPro" id="IPR036390">
    <property type="entry name" value="WH_DNA-bd_sf"/>
</dbReference>
<dbReference type="OrthoDB" id="8678019at2"/>
<evidence type="ECO:0000256" key="4">
    <source>
        <dbReference type="ARBA" id="ARBA00023163"/>
    </source>
</evidence>
<dbReference type="InterPro" id="IPR058163">
    <property type="entry name" value="LysR-type_TF_proteobact-type"/>
</dbReference>
<evidence type="ECO:0000313" key="8">
    <source>
        <dbReference type="Proteomes" id="UP000322822"/>
    </source>
</evidence>
<dbReference type="GO" id="GO:0003700">
    <property type="term" value="F:DNA-binding transcription factor activity"/>
    <property type="evidence" value="ECO:0007669"/>
    <property type="project" value="InterPro"/>
</dbReference>
<dbReference type="Pfam" id="PF00126">
    <property type="entry name" value="HTH_1"/>
    <property type="match status" value="1"/>
</dbReference>
<keyword evidence="2" id="KW-0805">Transcription regulation</keyword>
<organism evidence="7 8">
    <name type="scientific">Cupriavidus pauculus</name>
    <dbReference type="NCBI Taxonomy" id="82633"/>
    <lineage>
        <taxon>Bacteria</taxon>
        <taxon>Pseudomonadati</taxon>
        <taxon>Pseudomonadota</taxon>
        <taxon>Betaproteobacteria</taxon>
        <taxon>Burkholderiales</taxon>
        <taxon>Burkholderiaceae</taxon>
        <taxon>Cupriavidus</taxon>
    </lineage>
</organism>
<dbReference type="GO" id="GO:0006351">
    <property type="term" value="P:DNA-templated transcription"/>
    <property type="evidence" value="ECO:0007669"/>
    <property type="project" value="TreeGrafter"/>
</dbReference>
<dbReference type="AlphaFoldDB" id="A0A5P2HAQ9"/>
<dbReference type="RefSeq" id="WP_150375249.1">
    <property type="nucleotide sequence ID" value="NZ_CP044067.1"/>
</dbReference>
<evidence type="ECO:0000256" key="1">
    <source>
        <dbReference type="ARBA" id="ARBA00009437"/>
    </source>
</evidence>
<dbReference type="InterPro" id="IPR000847">
    <property type="entry name" value="LysR_HTH_N"/>
</dbReference>
<dbReference type="PROSITE" id="PS50931">
    <property type="entry name" value="HTH_LYSR"/>
    <property type="match status" value="1"/>
</dbReference>
<dbReference type="Gene3D" id="3.40.190.290">
    <property type="match status" value="1"/>
</dbReference>
<keyword evidence="3" id="KW-0238">DNA-binding</keyword>
<gene>
    <name evidence="7" type="ORF">FOB72_24475</name>
</gene>
<accession>A0A5P2HAQ9</accession>
<dbReference type="FunFam" id="1.10.10.10:FF:000001">
    <property type="entry name" value="LysR family transcriptional regulator"/>
    <property type="match status" value="1"/>
</dbReference>
<evidence type="ECO:0000256" key="3">
    <source>
        <dbReference type="ARBA" id="ARBA00023125"/>
    </source>
</evidence>
<dbReference type="PANTHER" id="PTHR30537">
    <property type="entry name" value="HTH-TYPE TRANSCRIPTIONAL REGULATOR"/>
    <property type="match status" value="1"/>
</dbReference>
<feature type="domain" description="HTH lysR-type" evidence="6">
    <location>
        <begin position="1"/>
        <end position="59"/>
    </location>
</feature>
<evidence type="ECO:0000256" key="5">
    <source>
        <dbReference type="SAM" id="MobiDB-lite"/>
    </source>
</evidence>
<evidence type="ECO:0000259" key="6">
    <source>
        <dbReference type="PROSITE" id="PS50931"/>
    </source>
</evidence>
<evidence type="ECO:0000313" key="7">
    <source>
        <dbReference type="EMBL" id="QET05191.1"/>
    </source>
</evidence>
<feature type="region of interest" description="Disordered" evidence="5">
    <location>
        <begin position="303"/>
        <end position="329"/>
    </location>
</feature>
<dbReference type="EMBL" id="CP044067">
    <property type="protein sequence ID" value="QET05191.1"/>
    <property type="molecule type" value="Genomic_DNA"/>
</dbReference>
<dbReference type="Gene3D" id="1.10.10.10">
    <property type="entry name" value="Winged helix-like DNA-binding domain superfamily/Winged helix DNA-binding domain"/>
    <property type="match status" value="1"/>
</dbReference>
<sequence length="329" mass="35645">METLANLESFVKSAELSSFSEAARRLGLTPAAVSRNVAMLERNLGVRLLQRSTRRVTLTEAGERFLGSIGTSLDALQSAIEETASGAAEPAGVLKVSLSPSLGKDFILPLLPAFLAQHPRVRPEFHFENRQVDLVHEGYDLAIGGGFDLSPGIVARALAPVHVVAVASPECVRKGAAPSRPEDLANHRAIVMRSVTTGRIRRWTMTDRQGNEAPAMLGEDIVMSDPASMREAVRLGLGVAMLAVPDVLEDLRAGRLIRLLPEWHADAGMISLYYASRRLLPGKTRAFVDFVIEAFRQQGLAAKFDATAPGSNPTSNPPRARRPRKPAHR</sequence>
<dbReference type="Pfam" id="PF03466">
    <property type="entry name" value="LysR_substrate"/>
    <property type="match status" value="1"/>
</dbReference>
<dbReference type="GO" id="GO:0043565">
    <property type="term" value="F:sequence-specific DNA binding"/>
    <property type="evidence" value="ECO:0007669"/>
    <property type="project" value="TreeGrafter"/>
</dbReference>
<proteinExistence type="inferred from homology"/>
<feature type="compositionally biased region" description="Basic residues" evidence="5">
    <location>
        <begin position="319"/>
        <end position="329"/>
    </location>
</feature>
<name>A0A5P2HAQ9_9BURK</name>
<dbReference type="SUPFAM" id="SSF53850">
    <property type="entry name" value="Periplasmic binding protein-like II"/>
    <property type="match status" value="1"/>
</dbReference>
<dbReference type="CDD" id="cd08422">
    <property type="entry name" value="PBP2_CrgA_like"/>
    <property type="match status" value="1"/>
</dbReference>
<keyword evidence="4" id="KW-0804">Transcription</keyword>
<dbReference type="InterPro" id="IPR036388">
    <property type="entry name" value="WH-like_DNA-bd_sf"/>
</dbReference>
<comment type="similarity">
    <text evidence="1">Belongs to the LysR transcriptional regulatory family.</text>
</comment>